<keyword evidence="1" id="KW-0812">Transmembrane</keyword>
<evidence type="ECO:0000256" key="1">
    <source>
        <dbReference type="SAM" id="Phobius"/>
    </source>
</evidence>
<keyword evidence="1" id="KW-0472">Membrane</keyword>
<dbReference type="EMBL" id="HBUF01128384">
    <property type="protein sequence ID" value="CAG6643686.1"/>
    <property type="molecule type" value="Transcribed_RNA"/>
</dbReference>
<feature type="transmembrane region" description="Helical" evidence="1">
    <location>
        <begin position="12"/>
        <end position="30"/>
    </location>
</feature>
<dbReference type="AlphaFoldDB" id="A0A8D8R430"/>
<sequence>MILFLCYSSPAVIHITILTATLITSVYLHAMSLNQRPHLLCHSTRMALPRLLTLTQLTISPMKISTVSIEPEVYIDSYQQGQQEIYQATWSPVEIQYLVKIYKLYQEKS</sequence>
<name>A0A8D8R430_9HEMI</name>
<proteinExistence type="predicted"/>
<protein>
    <submittedName>
        <fullName evidence="2">Uncharacterized protein</fullName>
    </submittedName>
</protein>
<evidence type="ECO:0000313" key="2">
    <source>
        <dbReference type="EMBL" id="CAG6643686.1"/>
    </source>
</evidence>
<keyword evidence="1" id="KW-1133">Transmembrane helix</keyword>
<reference evidence="2" key="1">
    <citation type="submission" date="2021-05" db="EMBL/GenBank/DDBJ databases">
        <authorList>
            <person name="Alioto T."/>
            <person name="Alioto T."/>
            <person name="Gomez Garrido J."/>
        </authorList>
    </citation>
    <scope>NUCLEOTIDE SEQUENCE</scope>
</reference>
<organism evidence="2">
    <name type="scientific">Cacopsylla melanoneura</name>
    <dbReference type="NCBI Taxonomy" id="428564"/>
    <lineage>
        <taxon>Eukaryota</taxon>
        <taxon>Metazoa</taxon>
        <taxon>Ecdysozoa</taxon>
        <taxon>Arthropoda</taxon>
        <taxon>Hexapoda</taxon>
        <taxon>Insecta</taxon>
        <taxon>Pterygota</taxon>
        <taxon>Neoptera</taxon>
        <taxon>Paraneoptera</taxon>
        <taxon>Hemiptera</taxon>
        <taxon>Sternorrhyncha</taxon>
        <taxon>Psylloidea</taxon>
        <taxon>Psyllidae</taxon>
        <taxon>Psyllinae</taxon>
        <taxon>Cacopsylla</taxon>
    </lineage>
</organism>
<accession>A0A8D8R430</accession>